<dbReference type="Gene3D" id="3.40.50.200">
    <property type="entry name" value="Peptidase S8/S53 domain"/>
    <property type="match status" value="1"/>
</dbReference>
<organism evidence="8 9">
    <name type="scientific">Actinacidiphila cocklensis</name>
    <dbReference type="NCBI Taxonomy" id="887465"/>
    <lineage>
        <taxon>Bacteria</taxon>
        <taxon>Bacillati</taxon>
        <taxon>Actinomycetota</taxon>
        <taxon>Actinomycetes</taxon>
        <taxon>Kitasatosporales</taxon>
        <taxon>Streptomycetaceae</taxon>
        <taxon>Actinacidiphila</taxon>
    </lineage>
</organism>
<dbReference type="PANTHER" id="PTHR46344">
    <property type="entry name" value="OS02G0202900 PROTEIN"/>
    <property type="match status" value="1"/>
</dbReference>
<keyword evidence="3" id="KW-0677">Repeat</keyword>
<keyword evidence="2" id="KW-0645">Protease</keyword>
<keyword evidence="5" id="KW-0720">Serine protease</keyword>
<proteinExistence type="predicted"/>
<dbReference type="EMBL" id="CAJSLV010000001">
    <property type="protein sequence ID" value="CAG6390618.1"/>
    <property type="molecule type" value="Genomic_DNA"/>
</dbReference>
<dbReference type="Proteomes" id="UP001152519">
    <property type="component" value="Unassembled WGS sequence"/>
</dbReference>
<keyword evidence="9" id="KW-1185">Reference proteome</keyword>
<evidence type="ECO:0000256" key="5">
    <source>
        <dbReference type="ARBA" id="ARBA00022825"/>
    </source>
</evidence>
<dbReference type="InterPro" id="IPR023828">
    <property type="entry name" value="Peptidase_S8_Ser-AS"/>
</dbReference>
<dbReference type="SUPFAM" id="SSF49464">
    <property type="entry name" value="Carboxypeptidase regulatory domain-like"/>
    <property type="match status" value="1"/>
</dbReference>
<dbReference type="Pfam" id="PF01344">
    <property type="entry name" value="Kelch_1"/>
    <property type="match status" value="3"/>
</dbReference>
<dbReference type="GO" id="GO:0004252">
    <property type="term" value="F:serine-type endopeptidase activity"/>
    <property type="evidence" value="ECO:0007669"/>
    <property type="project" value="InterPro"/>
</dbReference>
<dbReference type="Pfam" id="PF13715">
    <property type="entry name" value="CarbopepD_reg_2"/>
    <property type="match status" value="1"/>
</dbReference>
<dbReference type="SUPFAM" id="SSF117281">
    <property type="entry name" value="Kelch motif"/>
    <property type="match status" value="1"/>
</dbReference>
<protein>
    <submittedName>
        <fullName evidence="8">Galactose oxidase</fullName>
    </submittedName>
</protein>
<evidence type="ECO:0000256" key="1">
    <source>
        <dbReference type="ARBA" id="ARBA00022441"/>
    </source>
</evidence>
<dbReference type="SMART" id="SM00612">
    <property type="entry name" value="Kelch"/>
    <property type="match status" value="5"/>
</dbReference>
<dbReference type="InterPro" id="IPR008969">
    <property type="entry name" value="CarboxyPept-like_regulatory"/>
</dbReference>
<keyword evidence="4" id="KW-0378">Hydrolase</keyword>
<keyword evidence="6" id="KW-0732">Signal</keyword>
<dbReference type="Gene3D" id="2.120.10.80">
    <property type="entry name" value="Kelch-type beta propeller"/>
    <property type="match status" value="2"/>
</dbReference>
<dbReference type="Gene3D" id="2.60.40.1120">
    <property type="entry name" value="Carboxypeptidase-like, regulatory domain"/>
    <property type="match status" value="3"/>
</dbReference>
<keyword evidence="1" id="KW-0880">Kelch repeat</keyword>
<evidence type="ECO:0000313" key="9">
    <source>
        <dbReference type="Proteomes" id="UP001152519"/>
    </source>
</evidence>
<dbReference type="SUPFAM" id="SSF52743">
    <property type="entry name" value="Subtilisin-like"/>
    <property type="match status" value="1"/>
</dbReference>
<name>A0A9W4DZQ7_9ACTN</name>
<evidence type="ECO:0000256" key="3">
    <source>
        <dbReference type="ARBA" id="ARBA00022737"/>
    </source>
</evidence>
<dbReference type="InterPro" id="IPR006652">
    <property type="entry name" value="Kelch_1"/>
</dbReference>
<dbReference type="PANTHER" id="PTHR46344:SF27">
    <property type="entry name" value="KELCH REPEAT SUPERFAMILY PROTEIN"/>
    <property type="match status" value="1"/>
</dbReference>
<dbReference type="RefSeq" id="WP_308208240.1">
    <property type="nucleotide sequence ID" value="NZ_CAJSLV010000001.1"/>
</dbReference>
<dbReference type="SUPFAM" id="SSF49452">
    <property type="entry name" value="Starch-binding domain-like"/>
    <property type="match status" value="1"/>
</dbReference>
<dbReference type="InterPro" id="IPR030400">
    <property type="entry name" value="Sedolisin_dom"/>
</dbReference>
<feature type="chain" id="PRO_5040797187" evidence="6">
    <location>
        <begin position="33"/>
        <end position="1400"/>
    </location>
</feature>
<dbReference type="InterPro" id="IPR013784">
    <property type="entry name" value="Carb-bd-like_fold"/>
</dbReference>
<evidence type="ECO:0000256" key="2">
    <source>
        <dbReference type="ARBA" id="ARBA00022670"/>
    </source>
</evidence>
<accession>A0A9W4DZQ7</accession>
<dbReference type="Gene3D" id="2.60.120.200">
    <property type="match status" value="1"/>
</dbReference>
<dbReference type="PROSITE" id="PS51695">
    <property type="entry name" value="SEDOLISIN"/>
    <property type="match status" value="1"/>
</dbReference>
<evidence type="ECO:0000256" key="6">
    <source>
        <dbReference type="SAM" id="SignalP"/>
    </source>
</evidence>
<dbReference type="InterPro" id="IPR015915">
    <property type="entry name" value="Kelch-typ_b-propeller"/>
</dbReference>
<dbReference type="InterPro" id="IPR036852">
    <property type="entry name" value="Peptidase_S8/S53_dom_sf"/>
</dbReference>
<evidence type="ECO:0000313" key="8">
    <source>
        <dbReference type="EMBL" id="CAG6390618.1"/>
    </source>
</evidence>
<feature type="domain" description="Peptidase S53" evidence="7">
    <location>
        <begin position="103"/>
        <end position="430"/>
    </location>
</feature>
<gene>
    <name evidence="8" type="ORF">SCOCK_10086</name>
</gene>
<dbReference type="InterPro" id="IPR013320">
    <property type="entry name" value="ConA-like_dom_sf"/>
</dbReference>
<dbReference type="PROSITE" id="PS00138">
    <property type="entry name" value="SUBTILASE_SER"/>
    <property type="match status" value="1"/>
</dbReference>
<feature type="signal peptide" evidence="6">
    <location>
        <begin position="1"/>
        <end position="32"/>
    </location>
</feature>
<dbReference type="GO" id="GO:0030246">
    <property type="term" value="F:carbohydrate binding"/>
    <property type="evidence" value="ECO:0007669"/>
    <property type="project" value="InterPro"/>
</dbReference>
<sequence>MIPHSRPWRARLGAALAAAALALALTPAVALAVPAAATAAAESAVPASSAAPAARPVQHPVHSACAAPAKRGEMSCLALVRDDVAPSKAQLSPDATAAATPQGYGPSDLRSAYNLGAGGGAGQTVAIVDAYDDPNAESDLAAYRAQYGLPACTSAGGCFRKVDEHGGTDYPTADSGWAEEISLDLDMVSATCPQCDILLVEASSAYMNDLGAAVNEAVALGAEYVSNSYGGPESSQDASADTAYFHHPGVAITVSSGDNGYGVSYPASSPEVTAVGGTSLLPAAGTGRGWTESAWSRAGSGCSAYTAKPSVQHDSGCARRSVADVSAVADPNTGLAVYDTYGVGGWLVVGGTSASSPIIAGVYALAGTPAAGTLPRDYPYANADALNDVTSGSNGSCDSSYLCTAQAGYDGPTGLGTPDGVAGFSPVGNHAQLTGTVTDAATGSPVAGAKVTAGDGSADTDAQGRYSLLLVPGDHTVAVSAFGYQDGSAQVSLAAGQTLSQDLALTAVPMVHLTGALHDGSGHGWPLYATITVPGDPGGPFHTDPYTGAYDLVLPADSTQQLTFAPALPGYQKVTRSVTVGTATAGLDVTAPVDAAACTAPGYAAVYDGLTEPFAAATAPAGWTVDDLAGNGAVWAFGNPGGIGNRTTGSGGFAAVNGRTFPTGTLPDTELTSPATDLSDATTPQLEFHTYLLGYYNPGSHAQADLSTDDGRTWQTVWDKQSAGVSGALQTVALPQAAGKSQVKVRFHFQGSSANDWQVDDVSLGRRSCAPQSGGLLAGRVTDANTKAGLNGVTVGSTEAGGPSARTASTGDPAVGDGFYTLFSAAGTHTFSAGAAHRTTVQKSPKVAADAVTKVNFPLPAGQVVVSGGVTGTVKMGTSKTATVTLHNTGGAPATVKLNQAGGGYSLLTSPSGKPAGVAATTSRHSLVGSRTAAAAVTRPALAGSAADPAWTYGPDYPTGIADNVVSSYDGKVYSVGGLSADGNNVMSLTSAGYVLDPGTGGWKPIAPEPVVRDQGDGAFVGGKLYVTGGWSAAQDGSTVTALDIYDPHTDTWSTGAPVPTAYAASGVTALDGRLYLVGGCRQRCGSTDVWVYTPGTDRWQKAASYPEATSWVSCGTIAGRIYCAGGTTDNQSSINGYSYDPATNAWKPIAAMPMDIWGAAYSAANGLLIVAGGASGNGTWIDQESYAYDAATDTWSALPAWNVQPSYRGGGACGFYTVGGGDEGPDRLTRILAGFDACDGTSVSWLTLDNRTLTLQPGQSATVTATLDAAAPSVTQPGDFTAEVDLGTDTPYRLAPLPVTMHVTPPSSWGKLTGTVTGVDCDGKPAPLAGASVQISSWVATYSLVTGTDGSFSLWLDKRNNPLTMTAYAPDHLAVTRTVKIVAGITTTEDFSLASSICL</sequence>
<evidence type="ECO:0000259" key="7">
    <source>
        <dbReference type="PROSITE" id="PS51695"/>
    </source>
</evidence>
<dbReference type="GO" id="GO:0006508">
    <property type="term" value="P:proteolysis"/>
    <property type="evidence" value="ECO:0007669"/>
    <property type="project" value="UniProtKB-KW"/>
</dbReference>
<dbReference type="SUPFAM" id="SSF49899">
    <property type="entry name" value="Concanavalin A-like lectins/glucanases"/>
    <property type="match status" value="1"/>
</dbReference>
<dbReference type="CDD" id="cd04056">
    <property type="entry name" value="Peptidases_S53"/>
    <property type="match status" value="1"/>
</dbReference>
<reference evidence="8" key="1">
    <citation type="submission" date="2021-05" db="EMBL/GenBank/DDBJ databases">
        <authorList>
            <person name="Arsene-Ploetze F."/>
        </authorList>
    </citation>
    <scope>NUCLEOTIDE SEQUENCE</scope>
    <source>
        <strain evidence="8">DSM 42138</strain>
    </source>
</reference>
<comment type="caution">
    <text evidence="8">The sequence shown here is derived from an EMBL/GenBank/DDBJ whole genome shotgun (WGS) entry which is preliminary data.</text>
</comment>
<evidence type="ECO:0000256" key="4">
    <source>
        <dbReference type="ARBA" id="ARBA00022801"/>
    </source>
</evidence>